<evidence type="ECO:0000313" key="5">
    <source>
        <dbReference type="EMBL" id="KAF7784116.1"/>
    </source>
</evidence>
<dbReference type="PROSITE" id="PS51352">
    <property type="entry name" value="THIOREDOXIN_2"/>
    <property type="match status" value="1"/>
</dbReference>
<dbReference type="InterPro" id="IPR017937">
    <property type="entry name" value="Thioredoxin_CS"/>
</dbReference>
<dbReference type="OMA" id="FQTKGRT"/>
<dbReference type="Proteomes" id="UP000629468">
    <property type="component" value="Unassembled WGS sequence"/>
</dbReference>
<name>A0A8H7FAH1_AGABI</name>
<dbReference type="PANTHER" id="PTHR46115">
    <property type="entry name" value="THIOREDOXIN-LIKE PROTEIN 1"/>
    <property type="match status" value="1"/>
</dbReference>
<dbReference type="Pfam" id="PF00085">
    <property type="entry name" value="Thioredoxin"/>
    <property type="match status" value="1"/>
</dbReference>
<evidence type="ECO:0000259" key="4">
    <source>
        <dbReference type="PROSITE" id="PS51352"/>
    </source>
</evidence>
<dbReference type="PROSITE" id="PS00194">
    <property type="entry name" value="THIOREDOXIN_1"/>
    <property type="match status" value="1"/>
</dbReference>
<accession>A0A8H7FAH1</accession>
<dbReference type="InterPro" id="IPR036249">
    <property type="entry name" value="Thioredoxin-like_sf"/>
</dbReference>
<keyword evidence="3" id="KW-0472">Membrane</keyword>
<dbReference type="PRINTS" id="PR00421">
    <property type="entry name" value="THIOREDOXIN"/>
</dbReference>
<dbReference type="InterPro" id="IPR013766">
    <property type="entry name" value="Thioredoxin_domain"/>
</dbReference>
<keyword evidence="3" id="KW-1133">Transmembrane helix</keyword>
<gene>
    <name evidence="5" type="ORF">Agabi119p4_281</name>
</gene>
<dbReference type="CDD" id="cd02947">
    <property type="entry name" value="TRX_family"/>
    <property type="match status" value="1"/>
</dbReference>
<evidence type="ECO:0000313" key="6">
    <source>
        <dbReference type="Proteomes" id="UP000629468"/>
    </source>
</evidence>
<evidence type="ECO:0000256" key="3">
    <source>
        <dbReference type="SAM" id="Phobius"/>
    </source>
</evidence>
<comment type="caution">
    <text evidence="5">The sequence shown here is derived from an EMBL/GenBank/DDBJ whole genome shotgun (WGS) entry which is preliminary data.</text>
</comment>
<dbReference type="Gene3D" id="3.40.30.10">
    <property type="entry name" value="Glutaredoxin"/>
    <property type="match status" value="1"/>
</dbReference>
<proteinExistence type="predicted"/>
<keyword evidence="2" id="KW-1015">Disulfide bond</keyword>
<sequence length="169" mass="18282">MSITHINSLSQLNQILSKSKEKLSVIDFHATWCGPCHTIAPIFEALSKKYTGVNFLKCDVDAARDVASMYSVSAMPTFIFLKGDKKVDQVRGADRNGLENTLKKHASSSTGTFSGAGQTLGGQAAPRDVAKDVQGGVNNARARVTNLDPQLKIFLGLIAAYLVFWYLSS</sequence>
<organism evidence="5 6">
    <name type="scientific">Agaricus bisporus var. burnettii</name>
    <dbReference type="NCBI Taxonomy" id="192524"/>
    <lineage>
        <taxon>Eukaryota</taxon>
        <taxon>Fungi</taxon>
        <taxon>Dikarya</taxon>
        <taxon>Basidiomycota</taxon>
        <taxon>Agaricomycotina</taxon>
        <taxon>Agaricomycetes</taxon>
        <taxon>Agaricomycetidae</taxon>
        <taxon>Agaricales</taxon>
        <taxon>Agaricineae</taxon>
        <taxon>Agaricaceae</taxon>
        <taxon>Agaricus</taxon>
    </lineage>
</organism>
<feature type="transmembrane region" description="Helical" evidence="3">
    <location>
        <begin position="151"/>
        <end position="168"/>
    </location>
</feature>
<feature type="domain" description="Thioredoxin" evidence="4">
    <location>
        <begin position="1"/>
        <end position="107"/>
    </location>
</feature>
<reference evidence="5 6" key="1">
    <citation type="journal article" name="Sci. Rep.">
        <title>Telomere-to-telomere assembled and centromere annotated genomes of the two main subspecies of the button mushroom Agaricus bisporus reveal especially polymorphic chromosome ends.</title>
        <authorList>
            <person name="Sonnenberg A.S.M."/>
            <person name="Sedaghat-Telgerd N."/>
            <person name="Lavrijssen B."/>
            <person name="Ohm R.A."/>
            <person name="Hendrickx P.M."/>
            <person name="Scholtmeijer K."/>
            <person name="Baars J.J.P."/>
            <person name="van Peer A."/>
        </authorList>
    </citation>
    <scope>NUCLEOTIDE SEQUENCE [LARGE SCALE GENOMIC DNA]</scope>
    <source>
        <strain evidence="5 6">H119_p4</strain>
    </source>
</reference>
<dbReference type="AlphaFoldDB" id="A0A8H7FAH1"/>
<dbReference type="EMBL" id="JABXXO010000001">
    <property type="protein sequence ID" value="KAF7784116.1"/>
    <property type="molecule type" value="Genomic_DNA"/>
</dbReference>
<protein>
    <recommendedName>
        <fullName evidence="1">Thioredoxin</fullName>
    </recommendedName>
</protein>
<evidence type="ECO:0000256" key="1">
    <source>
        <dbReference type="ARBA" id="ARBA00020570"/>
    </source>
</evidence>
<keyword evidence="3" id="KW-0812">Transmembrane</keyword>
<evidence type="ECO:0000256" key="2">
    <source>
        <dbReference type="ARBA" id="ARBA00023157"/>
    </source>
</evidence>
<dbReference type="FunFam" id="3.40.30.10:FF:000245">
    <property type="entry name" value="Thioredoxin"/>
    <property type="match status" value="1"/>
</dbReference>
<dbReference type="SUPFAM" id="SSF52833">
    <property type="entry name" value="Thioredoxin-like"/>
    <property type="match status" value="1"/>
</dbReference>